<proteinExistence type="predicted"/>
<accession>A0A7I9VKB7</accession>
<dbReference type="Proteomes" id="UP000503640">
    <property type="component" value="Unassembled WGS sequence"/>
</dbReference>
<keyword evidence="2" id="KW-1185">Reference proteome</keyword>
<sequence length="79" mass="9288">MSHPFARLLRRFTRALFTLEPLPFDPPSCPRGRPSLLATLFAPEPLPMDLELPRRRARWLSWLFLPERVDRDPNRPPAD</sequence>
<dbReference type="RefSeq" id="WP_176064327.1">
    <property type="nucleotide sequence ID" value="NZ_BJTG01000003.1"/>
</dbReference>
<gene>
    <name evidence="1" type="ORF">AMYX_15970</name>
</gene>
<evidence type="ECO:0000313" key="2">
    <source>
        <dbReference type="Proteomes" id="UP000503640"/>
    </source>
</evidence>
<evidence type="ECO:0000313" key="1">
    <source>
        <dbReference type="EMBL" id="GEJ56856.1"/>
    </source>
</evidence>
<name>A0A7I9VKB7_9BACT</name>
<comment type="caution">
    <text evidence="1">The sequence shown here is derived from an EMBL/GenBank/DDBJ whole genome shotgun (WGS) entry which is preliminary data.</text>
</comment>
<organism evidence="1 2">
    <name type="scientific">Anaeromyxobacter diazotrophicus</name>
    <dbReference type="NCBI Taxonomy" id="2590199"/>
    <lineage>
        <taxon>Bacteria</taxon>
        <taxon>Pseudomonadati</taxon>
        <taxon>Myxococcota</taxon>
        <taxon>Myxococcia</taxon>
        <taxon>Myxococcales</taxon>
        <taxon>Cystobacterineae</taxon>
        <taxon>Anaeromyxobacteraceae</taxon>
        <taxon>Anaeromyxobacter</taxon>
    </lineage>
</organism>
<reference evidence="2" key="1">
    <citation type="journal article" date="2020" name="Appl. Environ. Microbiol.">
        <title>Diazotrophic Anaeromyxobacter Isolates from Soils.</title>
        <authorList>
            <person name="Masuda Y."/>
            <person name="Yamanaka H."/>
            <person name="Xu Z.X."/>
            <person name="Shiratori Y."/>
            <person name="Aono T."/>
            <person name="Amachi S."/>
            <person name="Senoo K."/>
            <person name="Itoh H."/>
        </authorList>
    </citation>
    <scope>NUCLEOTIDE SEQUENCE [LARGE SCALE GENOMIC DNA]</scope>
    <source>
        <strain evidence="2">R267</strain>
    </source>
</reference>
<dbReference type="EMBL" id="BJTG01000003">
    <property type="protein sequence ID" value="GEJ56856.1"/>
    <property type="molecule type" value="Genomic_DNA"/>
</dbReference>
<dbReference type="AlphaFoldDB" id="A0A7I9VKB7"/>
<protein>
    <submittedName>
        <fullName evidence="1">Uncharacterized protein</fullName>
    </submittedName>
</protein>